<comment type="caution">
    <text evidence="1">The sequence shown here is derived from an EMBL/GenBank/DDBJ whole genome shotgun (WGS) entry which is preliminary data.</text>
</comment>
<accession>A0A645JE23</accession>
<dbReference type="AlphaFoldDB" id="A0A645JE23"/>
<dbReference type="EMBL" id="VSSQ01139334">
    <property type="protein sequence ID" value="MPN61975.1"/>
    <property type="molecule type" value="Genomic_DNA"/>
</dbReference>
<protein>
    <submittedName>
        <fullName evidence="1">Uncharacterized protein</fullName>
    </submittedName>
</protein>
<sequence>MGVEQVAVVGLEKVGVKLFVLVPADAAVEAVDRLAFGGHVKDDLA</sequence>
<organism evidence="1">
    <name type="scientific">bioreactor metagenome</name>
    <dbReference type="NCBI Taxonomy" id="1076179"/>
    <lineage>
        <taxon>unclassified sequences</taxon>
        <taxon>metagenomes</taxon>
        <taxon>ecological metagenomes</taxon>
    </lineage>
</organism>
<gene>
    <name evidence="1" type="ORF">SDC9_209721</name>
</gene>
<evidence type="ECO:0000313" key="1">
    <source>
        <dbReference type="EMBL" id="MPN61975.1"/>
    </source>
</evidence>
<name>A0A645JE23_9ZZZZ</name>
<reference evidence="1" key="1">
    <citation type="submission" date="2019-08" db="EMBL/GenBank/DDBJ databases">
        <authorList>
            <person name="Kucharzyk K."/>
            <person name="Murdoch R.W."/>
            <person name="Higgins S."/>
            <person name="Loffler F."/>
        </authorList>
    </citation>
    <scope>NUCLEOTIDE SEQUENCE</scope>
</reference>
<proteinExistence type="predicted"/>